<reference evidence="1 2" key="2">
    <citation type="journal article" date="2024" name="Int. J. Syst. Evol. Microbiol.">
        <title>Promethearchaeum syntrophicum gen. nov., sp. nov., an anaerobic, obligately syntrophic archaeon, the first isolate of the lineage 'Asgard' archaea, and proposal of the new archaeal phylum Promethearchaeota phyl. nov. and kingdom Promethearchaeati regn. nov.</title>
        <authorList>
            <person name="Imachi H."/>
            <person name="Nobu M.K."/>
            <person name="Kato S."/>
            <person name="Takaki Y."/>
            <person name="Miyazaki M."/>
            <person name="Miyata M."/>
            <person name="Ogawara M."/>
            <person name="Saito Y."/>
            <person name="Sakai S."/>
            <person name="Tahara Y.O."/>
            <person name="Takano Y."/>
            <person name="Tasumi E."/>
            <person name="Uematsu K."/>
            <person name="Yoshimura T."/>
            <person name="Itoh T."/>
            <person name="Ohkuma M."/>
            <person name="Takai K."/>
        </authorList>
    </citation>
    <scope>NUCLEOTIDE SEQUENCE [LARGE SCALE GENOMIC DNA]</scope>
    <source>
        <strain evidence="1 2">MK-D1</strain>
    </source>
</reference>
<gene>
    <name evidence="1" type="ORF">DSAG12_02334</name>
</gene>
<proteinExistence type="predicted"/>
<dbReference type="AlphaFoldDB" id="A0A5B9DBI8"/>
<evidence type="ECO:0000313" key="2">
    <source>
        <dbReference type="Proteomes" id="UP000321408"/>
    </source>
</evidence>
<sequence length="319" mass="36807">MDLMIILKTQSGSYQPQFTATDINLPSLPLKNIKKAFFRLYGKYVIRDDEEHTKLVKRNQRINSILIGFTILSLLAYIPMIYFSPQLGYDFTNTDQMQGVFGVKMFVEMFIFCLLAVWKGDHITKQLWKRKEVLTAAYHHFLRKSVGIKNVDVGTIKHPGKGVTFEDELELPQTFNGTTTFSSKVEVRFFHQLAKYLIYRYENFKDIVIYSIFLGFQVFFLVFLFDLDTSGGLLVLIGLELLFYILGIGFAISQARVNYVRLPKQVLGSKTLTWDQNAQAEQAMMTFVRHMDIYDDSGSDVDLIIASESIDKIKEIEDE</sequence>
<evidence type="ECO:0000313" key="1">
    <source>
        <dbReference type="EMBL" id="QEE16504.2"/>
    </source>
</evidence>
<protein>
    <submittedName>
        <fullName evidence="1">Uncharacterized protein</fullName>
    </submittedName>
</protein>
<organism evidence="1 2">
    <name type="scientific">Promethearchaeum syntrophicum</name>
    <dbReference type="NCBI Taxonomy" id="2594042"/>
    <lineage>
        <taxon>Archaea</taxon>
        <taxon>Promethearchaeati</taxon>
        <taxon>Promethearchaeota</taxon>
        <taxon>Promethearchaeia</taxon>
        <taxon>Promethearchaeales</taxon>
        <taxon>Promethearchaeaceae</taxon>
        <taxon>Promethearchaeum</taxon>
    </lineage>
</organism>
<dbReference type="EMBL" id="CP042905">
    <property type="protein sequence ID" value="QEE16504.2"/>
    <property type="molecule type" value="Genomic_DNA"/>
</dbReference>
<reference evidence="1 2" key="1">
    <citation type="journal article" date="2020" name="Nature">
        <title>Isolation of an archaeon at the prokaryote-eukaryote interface.</title>
        <authorList>
            <person name="Imachi H."/>
            <person name="Nobu M.K."/>
            <person name="Nakahara N."/>
            <person name="Morono Y."/>
            <person name="Ogawara M."/>
            <person name="Takaki Y."/>
            <person name="Takano Y."/>
            <person name="Uematsu K."/>
            <person name="Ikuta T."/>
            <person name="Ito M."/>
            <person name="Matsui Y."/>
            <person name="Miyazaki M."/>
            <person name="Murata K."/>
            <person name="Saito Y."/>
            <person name="Sakai S."/>
            <person name="Song C."/>
            <person name="Tasumi E."/>
            <person name="Yamanaka Y."/>
            <person name="Yamaguchi T."/>
            <person name="Kamagata Y."/>
            <person name="Tamaki H."/>
            <person name="Takai K."/>
        </authorList>
    </citation>
    <scope>NUCLEOTIDE SEQUENCE [LARGE SCALE GENOMIC DNA]</scope>
    <source>
        <strain evidence="1 2">MK-D1</strain>
    </source>
</reference>
<dbReference type="Proteomes" id="UP000321408">
    <property type="component" value="Chromosome"/>
</dbReference>
<keyword evidence="2" id="KW-1185">Reference proteome</keyword>
<dbReference type="KEGG" id="psyt:DSAG12_02334"/>
<name>A0A5B9DBI8_9ARCH</name>
<accession>A0A5B9DBI8</accession>